<reference evidence="2 3" key="1">
    <citation type="submission" date="2018-05" db="EMBL/GenBank/DDBJ databases">
        <title>Streptomyces venezuelae.</title>
        <authorList>
            <person name="Kim W."/>
            <person name="Lee N."/>
            <person name="Cho B.-K."/>
        </authorList>
    </citation>
    <scope>NUCLEOTIDE SEQUENCE [LARGE SCALE GENOMIC DNA]</scope>
    <source>
        <strain evidence="2 3">ATCC 21018</strain>
    </source>
</reference>
<dbReference type="PANTHER" id="PTHR32305">
    <property type="match status" value="1"/>
</dbReference>
<evidence type="ECO:0000313" key="3">
    <source>
        <dbReference type="Proteomes" id="UP000324101"/>
    </source>
</evidence>
<dbReference type="Pfam" id="PF14427">
    <property type="entry name" value="Pput2613-deam"/>
    <property type="match status" value="1"/>
</dbReference>
<dbReference type="InterPro" id="IPR022385">
    <property type="entry name" value="Rhs_assc_core"/>
</dbReference>
<dbReference type="OrthoDB" id="291011at2"/>
<organism evidence="2 3">
    <name type="scientific">Streptomyces venezuelae</name>
    <dbReference type="NCBI Taxonomy" id="54571"/>
    <lineage>
        <taxon>Bacteria</taxon>
        <taxon>Bacillati</taxon>
        <taxon>Actinomycetota</taxon>
        <taxon>Actinomycetes</taxon>
        <taxon>Kitasatosporales</taxon>
        <taxon>Streptomycetaceae</taxon>
        <taxon>Streptomyces</taxon>
    </lineage>
</organism>
<dbReference type="InterPro" id="IPR030934">
    <property type="entry name" value="Intein_C"/>
</dbReference>
<name>A0A5P2DS10_STRVZ</name>
<dbReference type="EMBL" id="CP029189">
    <property type="protein sequence ID" value="QES57340.1"/>
    <property type="molecule type" value="Genomic_DNA"/>
</dbReference>
<dbReference type="Gene3D" id="2.170.16.10">
    <property type="entry name" value="Hedgehog/Intein (Hint) domain"/>
    <property type="match status" value="1"/>
</dbReference>
<feature type="compositionally biased region" description="Polar residues" evidence="1">
    <location>
        <begin position="1652"/>
        <end position="1670"/>
    </location>
</feature>
<accession>A0A5P2DS10</accession>
<feature type="compositionally biased region" description="Gly residues" evidence="1">
    <location>
        <begin position="1943"/>
        <end position="1954"/>
    </location>
</feature>
<feature type="region of interest" description="Disordered" evidence="1">
    <location>
        <begin position="1924"/>
        <end position="1963"/>
    </location>
</feature>
<feature type="compositionally biased region" description="Low complexity" evidence="1">
    <location>
        <begin position="23"/>
        <end position="42"/>
    </location>
</feature>
<evidence type="ECO:0000313" key="2">
    <source>
        <dbReference type="EMBL" id="QES57340.1"/>
    </source>
</evidence>
<dbReference type="Gene3D" id="2.180.10.10">
    <property type="entry name" value="RHS repeat-associated core"/>
    <property type="match status" value="2"/>
</dbReference>
<dbReference type="Proteomes" id="UP000324101">
    <property type="component" value="Chromosome"/>
</dbReference>
<feature type="region of interest" description="Disordered" evidence="1">
    <location>
        <begin position="2070"/>
        <end position="2137"/>
    </location>
</feature>
<dbReference type="NCBIfam" id="TIGR01643">
    <property type="entry name" value="YD_repeat_2x"/>
    <property type="match status" value="1"/>
</dbReference>
<feature type="compositionally biased region" description="Low complexity" evidence="1">
    <location>
        <begin position="49"/>
        <end position="61"/>
    </location>
</feature>
<proteinExistence type="predicted"/>
<sequence length="2412" mass="253911">MPPKTALPGTKPVKGTDAKPGKAKAPAGKAWKPAPKSKAPAGTSRIEVGPNSASKPAAGAGAVKAGDLPVWVAPGKDAKAKASLSAAAGSASAPATGAGSLSVEVKDGAKSRAAGVNGALITLTEPAGVAATGTVEVGLDVSAWAANAGANWGDRARLVQLPTCALTTPGAAGCTTRTPVASHRDASGRLVAEVQVAKSGAAPSVLMKPKQGTQSGSSAAAPQVLAPQGVALAVEPGPSGNLGDYSATPLLPSASWQAGANSANFTYGYTAEIPSTIAGAAPSVVLGYDSSSVDGRTASTNAQSGLFGEGWDWHPGSISRSYKGCKDAGIKDSGDECWAGDILSLSMAGHAGQIVRDDNTCVYRLQGDDGTKIERLTGQRNSAWKGESFRVTTTDGTQYYFGSNRLPGGDGTDPEAKSVSTVPVYFNSGQDKCLGADTPANGTHQQLGWQWNLDYVVDPHQNLTSYRYEQEDNYYGRGGGQNNGNGTPTLYQRASYPTWIGYGQRLPDQIAAKGKANTAAQIWFRPADRCFETGDACDPTKRKTNATAWGDTPVDQECAATGQCLNLSPTFFTTKRLRKIDTEVLGTGGYRPIDSYTLKQRFEAPGDGTSPSLWLESIQRSAVNSRTPLTVPPVLFEPLQIPNRVDGVVKRPDGTEASTSRYNRPRIQTITTETGGRINVVYKAPECSRIKGTMPAADDTNTMACMPVKWYLPGQSYPDPVNDWFHKVVVESVTQQDMVAGQVSTVTNYEYGGGIAWHRNDSEFADPKTRTWDQFRGFATVTTRTGNGNAAEAPRTKSVATFLRGMDGDVLANGTKRSVNVPDSQGGTIKDEDVLSGFVRQTETYDRDGGTVVGDEVSTPWLGAVTATRAQSGGMPAITARALNTGKVVSRAKLASGAWRTTERTSTYDDTLFSRPLQVDDKGDVSRTDQRMCTTFEYATGPGGALTQLASRTLLLTGACGQTPTAANTVGDTRTYYDGKPLGQTGTTADQSGTEVLEKYDGAGKPVYRLNMTATYDAYGRLTTSTNKVRKDGAHPDGAVTKTEYKALPNALPYEVTHTNPLGWKTTTTLDTGRSLPMKTTDENGHVAERGYDALGRVTVIWQPGQDRNVDPAVRKFSYSMNGTNAPTTVLSQALMNDGKYINSYTIYDGLGRVRQTQAHTPSGADGRMITDALFDSHGWQVKTSAPYYNNEKPPGGALFLPNGGVNPDSKVPAQSVSVFDGLGRTTASVFQSYGIEQWRSKTEYPGADEVRNIPPAGGYATATITNGLTSVVRQYKGSTPTGDYDATTYVRNTQGQELSRKDSAGNEWTFAYDLLGRTVKATDPDAGVATTVYDDSKNLVSITDARGKSATTVSDLLGRTTAVYEGTVVDPAKQVGAFTYDTKALGKPAASTRYTGGSGGDAYVTEVTGYDSGYRPSGTRVTIPAVEKELQGTYESKNTYDKFGNLKTTSLPAITKAGLDAETLTYGINSVGGFTSLDGVIGSVRTPYVVDMRYDPYGMAIRTTLGDTGRQIVSTVDYDEATGRPIRTTLDKQTAATASVDVLDYTYNRVGQLTSISNTQDGAARDLQCFTTDYLGRLTQAWTDTGTTTTAPQPSVRGIGGCSNATGPKADGTGKPSVGGPAPYWQQYEYDKIGNRTKLVKKDVTGNAAKDTTVTQTFGAGPNTPSSDPKTGGGTGGPHALMTSTETTGAGSKVTSYTYDATGNTASITSTPGTKTLTWNDQGKLDKITGTGESGGTSYLYDTGGNQLIRREPGKTTFNLGTDQITLDTATSKVSNVRTYGAPGGLSVTRTTTAGASTLAYQSSDHHGTNGVQFDATDLTQVRRPADPFGNERGTQPTPGTWAGDKGFVGGTKEKSTGLTLLGAREYDPTTGRFISPDPIIDAGDPQQWNAYAYSNNDPFNKSDATGLKVFCDNYSSCSANTHTGRINDEGATVGSGSNSSSGGGGSGNGGSPSGPRGDMDEANHELNKAKKKRDELKHAVIDLVLDLIGYNDARDCFTKGDVMACINTALNAVPWGKLAKAIKIGIKAFKIYKELNKAYDAVNAAERKASKAMEAFTRAKKADDEAAAAAAQARKAGDEKAATETASDSAGTESKAGRGDADAETGGGGAESRAADSEAGASCPIKRNSFPTGAHVQMADGTSKAIEDVQVGDKVLATDPQTGETEAKTVTATITTPDDKEFTDLTLTDDANPRGPPVTLTSTSHHPHWSETRRQWLDADDFAEGEQLRRPDGSTLTVQATRNYPLAVTTHNLTVNDFHTYYVLAGATPVLVHNCGDAPDAPGHTADVTIEDVDGNVRLSYSVRSGNASGPEKALGGGYNTEAATHTENRVGRMSGASAGRNPIPGDPYAGIVPVDKGETVRLMGQRSPCPRCKGAMNRMVKELEVTVVYSWASPLGAGDWVATGGKKGK</sequence>
<feature type="region of interest" description="Disordered" evidence="1">
    <location>
        <begin position="1586"/>
        <end position="1623"/>
    </location>
</feature>
<dbReference type="RefSeq" id="WP_150260147.1">
    <property type="nucleotide sequence ID" value="NZ_CP029189.1"/>
</dbReference>
<dbReference type="NCBIfam" id="TIGR03696">
    <property type="entry name" value="Rhs_assc_core"/>
    <property type="match status" value="1"/>
</dbReference>
<gene>
    <name evidence="2" type="ORF">DEJ51_26765</name>
</gene>
<dbReference type="InterPro" id="IPR006530">
    <property type="entry name" value="YD"/>
</dbReference>
<feature type="region of interest" description="Disordered" evidence="1">
    <location>
        <begin position="1"/>
        <end position="61"/>
    </location>
</feature>
<dbReference type="PROSITE" id="PS50818">
    <property type="entry name" value="INTEIN_C_TER"/>
    <property type="match status" value="1"/>
</dbReference>
<protein>
    <recommendedName>
        <fullName evidence="4">Intein C-terminal splicing domain-containing protein</fullName>
    </recommendedName>
</protein>
<dbReference type="Pfam" id="PF05593">
    <property type="entry name" value="RHS_repeat"/>
    <property type="match status" value="1"/>
</dbReference>
<evidence type="ECO:0008006" key="4">
    <source>
        <dbReference type="Google" id="ProtNLM"/>
    </source>
</evidence>
<evidence type="ECO:0000256" key="1">
    <source>
        <dbReference type="SAM" id="MobiDB-lite"/>
    </source>
</evidence>
<dbReference type="InterPro" id="IPR027472">
    <property type="entry name" value="Pput2613-NH3ase"/>
</dbReference>
<dbReference type="InterPro" id="IPR031325">
    <property type="entry name" value="RHS_repeat"/>
</dbReference>
<feature type="region of interest" description="Disordered" evidence="1">
    <location>
        <begin position="1829"/>
        <end position="1851"/>
    </location>
</feature>
<dbReference type="InterPro" id="IPR036844">
    <property type="entry name" value="Hint_dom_sf"/>
</dbReference>
<dbReference type="InterPro" id="IPR050708">
    <property type="entry name" value="T6SS_VgrG/RHS"/>
</dbReference>
<feature type="region of interest" description="Disordered" evidence="1">
    <location>
        <begin position="1652"/>
        <end position="1680"/>
    </location>
</feature>
<dbReference type="PANTHER" id="PTHR32305:SF17">
    <property type="entry name" value="TRNA NUCLEASE WAPA"/>
    <property type="match status" value="1"/>
</dbReference>
<dbReference type="Pfam" id="PF07591">
    <property type="entry name" value="PT-HINT"/>
    <property type="match status" value="1"/>
</dbReference>
<feature type="region of interest" description="Disordered" evidence="1">
    <location>
        <begin position="2186"/>
        <end position="2209"/>
    </location>
</feature>
<dbReference type="SUPFAM" id="SSF51294">
    <property type="entry name" value="Hedgehog/intein (Hint) domain"/>
    <property type="match status" value="1"/>
</dbReference>